<dbReference type="EMBL" id="CAJNOQ010025411">
    <property type="protein sequence ID" value="CAF1537008.1"/>
    <property type="molecule type" value="Genomic_DNA"/>
</dbReference>
<proteinExistence type="predicted"/>
<evidence type="ECO:0000313" key="4">
    <source>
        <dbReference type="Proteomes" id="UP000663829"/>
    </source>
</evidence>
<feature type="compositionally biased region" description="Low complexity" evidence="1">
    <location>
        <begin position="114"/>
        <end position="137"/>
    </location>
</feature>
<dbReference type="AlphaFoldDB" id="A0A815VZP8"/>
<gene>
    <name evidence="2" type="ORF">GPM918_LOCUS38397</name>
    <name evidence="3" type="ORF">SRO942_LOCUS39214</name>
</gene>
<organism evidence="2 4">
    <name type="scientific">Didymodactylos carnosus</name>
    <dbReference type="NCBI Taxonomy" id="1234261"/>
    <lineage>
        <taxon>Eukaryota</taxon>
        <taxon>Metazoa</taxon>
        <taxon>Spiralia</taxon>
        <taxon>Gnathifera</taxon>
        <taxon>Rotifera</taxon>
        <taxon>Eurotatoria</taxon>
        <taxon>Bdelloidea</taxon>
        <taxon>Philodinida</taxon>
        <taxon>Philodinidae</taxon>
        <taxon>Didymodactylos</taxon>
    </lineage>
</organism>
<feature type="compositionally biased region" description="Pro residues" evidence="1">
    <location>
        <begin position="218"/>
        <end position="227"/>
    </location>
</feature>
<feature type="compositionally biased region" description="Polar residues" evidence="1">
    <location>
        <begin position="138"/>
        <end position="160"/>
    </location>
</feature>
<feature type="compositionally biased region" description="Low complexity" evidence="1">
    <location>
        <begin position="232"/>
        <end position="242"/>
    </location>
</feature>
<evidence type="ECO:0000313" key="3">
    <source>
        <dbReference type="EMBL" id="CAF4396823.1"/>
    </source>
</evidence>
<reference evidence="2" key="1">
    <citation type="submission" date="2021-02" db="EMBL/GenBank/DDBJ databases">
        <authorList>
            <person name="Nowell W R."/>
        </authorList>
    </citation>
    <scope>NUCLEOTIDE SEQUENCE</scope>
</reference>
<feature type="compositionally biased region" description="Polar residues" evidence="1">
    <location>
        <begin position="191"/>
        <end position="205"/>
    </location>
</feature>
<feature type="compositionally biased region" description="Basic and acidic residues" evidence="1">
    <location>
        <begin position="32"/>
        <end position="78"/>
    </location>
</feature>
<feature type="region of interest" description="Disordered" evidence="1">
    <location>
        <begin position="191"/>
        <end position="242"/>
    </location>
</feature>
<dbReference type="Proteomes" id="UP000681722">
    <property type="component" value="Unassembled WGS sequence"/>
</dbReference>
<feature type="region of interest" description="Disordered" evidence="1">
    <location>
        <begin position="32"/>
        <end position="174"/>
    </location>
</feature>
<sequence length="332" mass="38054">MNEFDEKLKRRLEQFEQERQVQRQIMTRLQERKEADIEARLRRDRDRQVRVDRDIRDLKLRRMSEEERSLEAKKEQARLSKHVRLPDSPPSSQQQQEHETTMKHSISASHIPHTTGSSSSSSTITSSSVKTNGSSSTVINRAQYQMDQQQKPSMTTNVSTEKVAISPPPPPPPPIRDVSFAVTSNLKNTFLQRPSTQLPTTQHLQNGRDHPLYRELSPPMPSPPPLVPDQTSQQSNNNNNVVDIPVSSLDAVERITAELVRRDDLFNYDSTTNVPSVIGAQEFYIDPRTRAKKGKQSLIQDNKENLSGETMTFTQKLKFFTQEKQNQNEDDN</sequence>
<comment type="caution">
    <text evidence="2">The sequence shown here is derived from an EMBL/GenBank/DDBJ whole genome shotgun (WGS) entry which is preliminary data.</text>
</comment>
<accession>A0A815VZP8</accession>
<evidence type="ECO:0000256" key="1">
    <source>
        <dbReference type="SAM" id="MobiDB-lite"/>
    </source>
</evidence>
<protein>
    <submittedName>
        <fullName evidence="2">Uncharacterized protein</fullName>
    </submittedName>
</protein>
<dbReference type="Proteomes" id="UP000663829">
    <property type="component" value="Unassembled WGS sequence"/>
</dbReference>
<name>A0A815VZP8_9BILA</name>
<evidence type="ECO:0000313" key="2">
    <source>
        <dbReference type="EMBL" id="CAF1537008.1"/>
    </source>
</evidence>
<dbReference type="EMBL" id="CAJOBC010091018">
    <property type="protein sequence ID" value="CAF4396823.1"/>
    <property type="molecule type" value="Genomic_DNA"/>
</dbReference>
<keyword evidence="4" id="KW-1185">Reference proteome</keyword>